<dbReference type="EMBL" id="JARJLM010000473">
    <property type="protein sequence ID" value="MDF3836983.1"/>
    <property type="molecule type" value="Genomic_DNA"/>
</dbReference>
<feature type="region of interest" description="Disordered" evidence="1">
    <location>
        <begin position="58"/>
        <end position="113"/>
    </location>
</feature>
<keyword evidence="4" id="KW-1185">Reference proteome</keyword>
<comment type="caution">
    <text evidence="3">The sequence shown here is derived from an EMBL/GenBank/DDBJ whole genome shotgun (WGS) entry which is preliminary data.</text>
</comment>
<sequence length="113" mass="11238">MHFVRILAAACWLLGPALSLAQPGAPAADPLDPAASVPPLPALNVLAGYVPFQAQPIAPWRQSNDQVAPAAGNPPMGMPMSKPAPAGAPDASGKPGQAGGARPEAGAGHAHHH</sequence>
<evidence type="ECO:0000256" key="2">
    <source>
        <dbReference type="SAM" id="SignalP"/>
    </source>
</evidence>
<feature type="compositionally biased region" description="Low complexity" evidence="1">
    <location>
        <begin position="68"/>
        <end position="80"/>
    </location>
</feature>
<evidence type="ECO:0000313" key="3">
    <source>
        <dbReference type="EMBL" id="MDF3836983.1"/>
    </source>
</evidence>
<reference evidence="3 4" key="1">
    <citation type="submission" date="2023-03" db="EMBL/GenBank/DDBJ databases">
        <title>Draft assemblies of triclosan tolerant bacteria isolated from returned activated sludge.</title>
        <authorList>
            <person name="Van Hamelsveld S."/>
        </authorList>
    </citation>
    <scope>NUCLEOTIDE SEQUENCE [LARGE SCALE GENOMIC DNA]</scope>
    <source>
        <strain evidence="3 4">GW210010_S58</strain>
    </source>
</reference>
<keyword evidence="2" id="KW-0732">Signal</keyword>
<feature type="chain" id="PRO_5045486354" evidence="2">
    <location>
        <begin position="22"/>
        <end position="113"/>
    </location>
</feature>
<accession>A0ABT6AX94</accession>
<name>A0ABT6AX94_9BURK</name>
<dbReference type="Proteomes" id="UP001216674">
    <property type="component" value="Unassembled WGS sequence"/>
</dbReference>
<evidence type="ECO:0000256" key="1">
    <source>
        <dbReference type="SAM" id="MobiDB-lite"/>
    </source>
</evidence>
<evidence type="ECO:0000313" key="4">
    <source>
        <dbReference type="Proteomes" id="UP001216674"/>
    </source>
</evidence>
<protein>
    <submittedName>
        <fullName evidence="3">Uncharacterized protein</fullName>
    </submittedName>
</protein>
<organism evidence="3 4">
    <name type="scientific">Cupriavidus basilensis</name>
    <dbReference type="NCBI Taxonomy" id="68895"/>
    <lineage>
        <taxon>Bacteria</taxon>
        <taxon>Pseudomonadati</taxon>
        <taxon>Pseudomonadota</taxon>
        <taxon>Betaproteobacteria</taxon>
        <taxon>Burkholderiales</taxon>
        <taxon>Burkholderiaceae</taxon>
        <taxon>Cupriavidus</taxon>
    </lineage>
</organism>
<gene>
    <name evidence="3" type="ORF">P3W85_29115</name>
</gene>
<dbReference type="RefSeq" id="WP_276267308.1">
    <property type="nucleotide sequence ID" value="NZ_JARJLM010000473.1"/>
</dbReference>
<proteinExistence type="predicted"/>
<feature type="signal peptide" evidence="2">
    <location>
        <begin position="1"/>
        <end position="21"/>
    </location>
</feature>